<dbReference type="Proteomes" id="UP001196413">
    <property type="component" value="Unassembled WGS sequence"/>
</dbReference>
<organism evidence="2 3">
    <name type="scientific">Parelaphostrongylus tenuis</name>
    <name type="common">Meningeal worm</name>
    <dbReference type="NCBI Taxonomy" id="148309"/>
    <lineage>
        <taxon>Eukaryota</taxon>
        <taxon>Metazoa</taxon>
        <taxon>Ecdysozoa</taxon>
        <taxon>Nematoda</taxon>
        <taxon>Chromadorea</taxon>
        <taxon>Rhabditida</taxon>
        <taxon>Rhabditina</taxon>
        <taxon>Rhabditomorpha</taxon>
        <taxon>Strongyloidea</taxon>
        <taxon>Metastrongylidae</taxon>
        <taxon>Parelaphostrongylus</taxon>
    </lineage>
</organism>
<name>A0AAD5R5F0_PARTN</name>
<dbReference type="AlphaFoldDB" id="A0AAD5R5F0"/>
<dbReference type="EMBL" id="JAHQIW010006717">
    <property type="protein sequence ID" value="KAJ1370033.1"/>
    <property type="molecule type" value="Genomic_DNA"/>
</dbReference>
<protein>
    <submittedName>
        <fullName evidence="2">Uncharacterized protein</fullName>
    </submittedName>
</protein>
<proteinExistence type="predicted"/>
<accession>A0AAD5R5F0</accession>
<evidence type="ECO:0000256" key="1">
    <source>
        <dbReference type="SAM" id="MobiDB-lite"/>
    </source>
</evidence>
<reference evidence="2" key="1">
    <citation type="submission" date="2021-06" db="EMBL/GenBank/DDBJ databases">
        <title>Parelaphostrongylus tenuis whole genome reference sequence.</title>
        <authorList>
            <person name="Garwood T.J."/>
            <person name="Larsen P.A."/>
            <person name="Fountain-Jones N.M."/>
            <person name="Garbe J.R."/>
            <person name="Macchietto M.G."/>
            <person name="Kania S.A."/>
            <person name="Gerhold R.W."/>
            <person name="Richards J.E."/>
            <person name="Wolf T.M."/>
        </authorList>
    </citation>
    <scope>NUCLEOTIDE SEQUENCE</scope>
    <source>
        <strain evidence="2">MNPRO001-30</strain>
        <tissue evidence="2">Meninges</tissue>
    </source>
</reference>
<feature type="region of interest" description="Disordered" evidence="1">
    <location>
        <begin position="13"/>
        <end position="32"/>
    </location>
</feature>
<comment type="caution">
    <text evidence="2">The sequence shown here is derived from an EMBL/GenBank/DDBJ whole genome shotgun (WGS) entry which is preliminary data.</text>
</comment>
<gene>
    <name evidence="2" type="ORF">KIN20_031664</name>
</gene>
<evidence type="ECO:0000313" key="2">
    <source>
        <dbReference type="EMBL" id="KAJ1370033.1"/>
    </source>
</evidence>
<keyword evidence="3" id="KW-1185">Reference proteome</keyword>
<evidence type="ECO:0000313" key="3">
    <source>
        <dbReference type="Proteomes" id="UP001196413"/>
    </source>
</evidence>
<sequence length="85" mass="9206">MFPALTVQENGLGEDAVSSGNGHVAVPESSLHRPSFIRRSRSSPVRDMKITHEDGGLGSKVGYPLDFFLNGIRVAKIVFVVILLN</sequence>